<comment type="caution">
    <text evidence="10">The sequence shown here is derived from an EMBL/GenBank/DDBJ whole genome shotgun (WGS) entry which is preliminary data.</text>
</comment>
<dbReference type="OrthoDB" id="9773538at2"/>
<keyword evidence="5 7" id="KW-0862">Zinc</keyword>
<evidence type="ECO:0000256" key="5">
    <source>
        <dbReference type="ARBA" id="ARBA00022833"/>
    </source>
</evidence>
<dbReference type="PANTHER" id="PTHR43660">
    <property type="entry name" value="DIPEPTIDYL CARBOXYPEPTIDASE"/>
    <property type="match status" value="1"/>
</dbReference>
<dbReference type="GO" id="GO:0046872">
    <property type="term" value="F:metal ion binding"/>
    <property type="evidence" value="ECO:0007669"/>
    <property type="project" value="UniProtKB-UniRule"/>
</dbReference>
<evidence type="ECO:0000256" key="2">
    <source>
        <dbReference type="ARBA" id="ARBA00022670"/>
    </source>
</evidence>
<dbReference type="GO" id="GO:0005829">
    <property type="term" value="C:cytosol"/>
    <property type="evidence" value="ECO:0007669"/>
    <property type="project" value="UniProtKB-ARBA"/>
</dbReference>
<dbReference type="CDD" id="cd06456">
    <property type="entry name" value="M3A_DCP"/>
    <property type="match status" value="1"/>
</dbReference>
<sequence>MTENTTKEGQRTNPFLLPYNTPHNTVPFGDITLADYEEAMLEGIRRENEQIDKTINDPEEPTFDNTLIREDEVEGRKHYYDLLSRVESVFFNMLSADTSDEMDALAQKMSPILTKHANDVSLNPQLFARIKAVHDHHRELTPEENKLLEESYDGFVRSGALLDEKGKEKLRQLTEEASMLALQFSQNLLKENKAYTLHIDDPKQLEGLPETVREAAATTAKEQGLDGWTFTLDAPSYGPFMMYSTQRELRKQLYMARNTMCIKDNEENNLDICKRLVNLRREMAQLLGYETYADFVMKYRMASNVKNVYRLLDDLIEAYKPTAIEELGEIKSLAQKREGSDFKLMPWDTAYYAHQLKLEKYDLDPEMLRPYFEVNNVIKGVFGLATRLYGITFKENGDIPVYHSDVKAYEVFDKDGSYLAVLYVDFFPRKGKRDGAWMTEYQGQRITREGENIRPHASLVMNFSKPTDDKPALLRLGEVETFLHEFGHSLHGMFANTRFESQSGTNVWWDFVELPSQFMENFAVEKDFLRTFAFHYQTGEPMPDELIDKIIASQNFQAATACLRQVSFGLLDMAYYTQKEPFTSDIIPFEKKAWEKAIIGEQIDGTCMTTQFSHIMAGGYAAGYYSYKWAEVLDADAFSLFKKNGIFDQKTAQSFRDNILSKGGTEHPMTLYKRFRGQEPTIDALLERNGIKKKQ</sequence>
<dbReference type="Gene3D" id="3.40.390.10">
    <property type="entry name" value="Collagenase (Catalytic Domain)"/>
    <property type="match status" value="1"/>
</dbReference>
<dbReference type="Pfam" id="PF01432">
    <property type="entry name" value="Peptidase_M3"/>
    <property type="match status" value="1"/>
</dbReference>
<dbReference type="InterPro" id="IPR024077">
    <property type="entry name" value="Neurolysin/TOP_dom2"/>
</dbReference>
<feature type="domain" description="Peptidase M3A/M3B catalytic" evidence="9">
    <location>
        <begin position="240"/>
        <end position="690"/>
    </location>
</feature>
<dbReference type="Gene3D" id="1.10.1370.10">
    <property type="entry name" value="Neurolysin, domain 3"/>
    <property type="match status" value="1"/>
</dbReference>
<evidence type="ECO:0000313" key="11">
    <source>
        <dbReference type="Proteomes" id="UP000070533"/>
    </source>
</evidence>
<accession>A0A133QK34</accession>
<evidence type="ECO:0000256" key="8">
    <source>
        <dbReference type="SAM" id="MobiDB-lite"/>
    </source>
</evidence>
<dbReference type="eggNOG" id="COG0339">
    <property type="taxonomic scope" value="Bacteria"/>
</dbReference>
<keyword evidence="6 7" id="KW-0482">Metalloprotease</keyword>
<dbReference type="InterPro" id="IPR034005">
    <property type="entry name" value="M3A_DCP"/>
</dbReference>
<keyword evidence="2 7" id="KW-0645">Protease</keyword>
<dbReference type="GO" id="GO:0004180">
    <property type="term" value="F:carboxypeptidase activity"/>
    <property type="evidence" value="ECO:0007669"/>
    <property type="project" value="TreeGrafter"/>
</dbReference>
<gene>
    <name evidence="10" type="ORF">HMPREF3226_00486</name>
</gene>
<dbReference type="EMBL" id="LRQG01000019">
    <property type="protein sequence ID" value="KXA43240.1"/>
    <property type="molecule type" value="Genomic_DNA"/>
</dbReference>
<name>A0A133QK34_9BACT</name>
<keyword evidence="4 7" id="KW-0378">Hydrolase</keyword>
<dbReference type="InterPro" id="IPR024079">
    <property type="entry name" value="MetalloPept_cat_dom_sf"/>
</dbReference>
<dbReference type="InterPro" id="IPR001567">
    <property type="entry name" value="Pept_M3A_M3B_dom"/>
</dbReference>
<organism evidence="10 11">
    <name type="scientific">Prevotella corporis</name>
    <dbReference type="NCBI Taxonomy" id="28128"/>
    <lineage>
        <taxon>Bacteria</taxon>
        <taxon>Pseudomonadati</taxon>
        <taxon>Bacteroidota</taxon>
        <taxon>Bacteroidia</taxon>
        <taxon>Bacteroidales</taxon>
        <taxon>Prevotellaceae</taxon>
        <taxon>Prevotella</taxon>
    </lineage>
</organism>
<reference evidence="11" key="1">
    <citation type="submission" date="2016-01" db="EMBL/GenBank/DDBJ databases">
        <authorList>
            <person name="Mitreva M."/>
            <person name="Pepin K.H."/>
            <person name="Mihindukulasuriya K.A."/>
            <person name="Fulton R."/>
            <person name="Fronick C."/>
            <person name="O'Laughlin M."/>
            <person name="Miner T."/>
            <person name="Herter B."/>
            <person name="Rosa B.A."/>
            <person name="Cordes M."/>
            <person name="Tomlinson C."/>
            <person name="Wollam A."/>
            <person name="Palsikar V.B."/>
            <person name="Mardis E.R."/>
            <person name="Wilson R.K."/>
        </authorList>
    </citation>
    <scope>NUCLEOTIDE SEQUENCE [LARGE SCALE GENOMIC DNA]</scope>
    <source>
        <strain evidence="11">MJR7716</strain>
    </source>
</reference>
<keyword evidence="3 7" id="KW-0479">Metal-binding</keyword>
<keyword evidence="11" id="KW-1185">Reference proteome</keyword>
<evidence type="ECO:0000256" key="7">
    <source>
        <dbReference type="RuleBase" id="RU003435"/>
    </source>
</evidence>
<dbReference type="GO" id="GO:0004222">
    <property type="term" value="F:metalloendopeptidase activity"/>
    <property type="evidence" value="ECO:0007669"/>
    <property type="project" value="InterPro"/>
</dbReference>
<dbReference type="SUPFAM" id="SSF55486">
    <property type="entry name" value="Metalloproteases ('zincins'), catalytic domain"/>
    <property type="match status" value="1"/>
</dbReference>
<dbReference type="PATRIC" id="fig|28128.5.peg.488"/>
<protein>
    <submittedName>
        <fullName evidence="10">Putative oligopeptidase A</fullName>
    </submittedName>
</protein>
<evidence type="ECO:0000256" key="3">
    <source>
        <dbReference type="ARBA" id="ARBA00022723"/>
    </source>
</evidence>
<comment type="cofactor">
    <cofactor evidence="7">
        <name>Zn(2+)</name>
        <dbReference type="ChEBI" id="CHEBI:29105"/>
    </cofactor>
    <text evidence="7">Binds 1 zinc ion.</text>
</comment>
<dbReference type="InterPro" id="IPR045090">
    <property type="entry name" value="Pept_M3A_M3B"/>
</dbReference>
<dbReference type="STRING" id="28128.HMPREF3226_00486"/>
<evidence type="ECO:0000256" key="1">
    <source>
        <dbReference type="ARBA" id="ARBA00006040"/>
    </source>
</evidence>
<comment type="similarity">
    <text evidence="1 7">Belongs to the peptidase M3 family.</text>
</comment>
<dbReference type="GO" id="GO:0006508">
    <property type="term" value="P:proteolysis"/>
    <property type="evidence" value="ECO:0007669"/>
    <property type="project" value="UniProtKB-KW"/>
</dbReference>
<proteinExistence type="inferred from homology"/>
<dbReference type="RefSeq" id="WP_060940180.1">
    <property type="nucleotide sequence ID" value="NZ_KQ957197.1"/>
</dbReference>
<evidence type="ECO:0000256" key="6">
    <source>
        <dbReference type="ARBA" id="ARBA00023049"/>
    </source>
</evidence>
<evidence type="ECO:0000256" key="4">
    <source>
        <dbReference type="ARBA" id="ARBA00022801"/>
    </source>
</evidence>
<dbReference type="AlphaFoldDB" id="A0A133QK34"/>
<dbReference type="Proteomes" id="UP000070533">
    <property type="component" value="Unassembled WGS sequence"/>
</dbReference>
<evidence type="ECO:0000259" key="9">
    <source>
        <dbReference type="Pfam" id="PF01432"/>
    </source>
</evidence>
<evidence type="ECO:0000313" key="10">
    <source>
        <dbReference type="EMBL" id="KXA43240.1"/>
    </source>
</evidence>
<feature type="region of interest" description="Disordered" evidence="8">
    <location>
        <begin position="1"/>
        <end position="21"/>
    </location>
</feature>
<dbReference type="PANTHER" id="PTHR43660:SF1">
    <property type="entry name" value="DIPEPTIDYL CARBOXYPEPTIDASE"/>
    <property type="match status" value="1"/>
</dbReference>
<dbReference type="FunFam" id="3.40.390.10:FF:000009">
    <property type="entry name" value="Oligopeptidase A"/>
    <property type="match status" value="1"/>
</dbReference>
<feature type="compositionally biased region" description="Basic and acidic residues" evidence="8">
    <location>
        <begin position="1"/>
        <end position="10"/>
    </location>
</feature>